<evidence type="ECO:0000313" key="2">
    <source>
        <dbReference type="Proteomes" id="UP000484842"/>
    </source>
</evidence>
<dbReference type="PANTHER" id="PTHR38730">
    <property type="entry name" value="SLL7028 PROTEIN"/>
    <property type="match status" value="1"/>
</dbReference>
<protein>
    <recommendedName>
        <fullName evidence="3">VWA-like domain-containing protein</fullName>
    </recommendedName>
</protein>
<sequence length="182" mass="19794">MPWQVELARYLGQHFRPGDTRRTYGRAARRQGSTPDLIRPTRVVDQEREAQVLGVLIDTSGNMDERTLGLALGALSTTAQTLNIDLLRVVTCDAGAHDLGWRSPWAAGSGVTLVGGGGTVLQPGVDLSRTVKDVPVDMPLLIITDGYFKPELHVPGEHAWLLDSHGELAIPSQAPVFRIRAR</sequence>
<dbReference type="RefSeq" id="WP_152870563.1">
    <property type="nucleotide sequence ID" value="NZ_WBSL01000002.1"/>
</dbReference>
<dbReference type="PANTHER" id="PTHR38730:SF1">
    <property type="entry name" value="SLL7028 PROTEIN"/>
    <property type="match status" value="1"/>
</dbReference>
<dbReference type="Proteomes" id="UP000484842">
    <property type="component" value="Unassembled WGS sequence"/>
</dbReference>
<reference evidence="1 2" key="1">
    <citation type="submission" date="2019-10" db="EMBL/GenBank/DDBJ databases">
        <title>Deinococcus sp. isolated from soil.</title>
        <authorList>
            <person name="Li Y."/>
            <person name="Wang J."/>
        </authorList>
    </citation>
    <scope>NUCLEOTIDE SEQUENCE [LARGE SCALE GENOMIC DNA]</scope>
    <source>
        <strain evidence="1 2">SDU3-2</strain>
    </source>
</reference>
<name>A0A7X1NVK2_9DEIO</name>
<keyword evidence="2" id="KW-1185">Reference proteome</keyword>
<dbReference type="EMBL" id="WBSL01000002">
    <property type="protein sequence ID" value="MPY66468.1"/>
    <property type="molecule type" value="Genomic_DNA"/>
</dbReference>
<evidence type="ECO:0008006" key="3">
    <source>
        <dbReference type="Google" id="ProtNLM"/>
    </source>
</evidence>
<gene>
    <name evidence="1" type="ORF">F8S09_07125</name>
</gene>
<organism evidence="1 2">
    <name type="scientific">Deinococcus terrestris</name>
    <dbReference type="NCBI Taxonomy" id="2651870"/>
    <lineage>
        <taxon>Bacteria</taxon>
        <taxon>Thermotogati</taxon>
        <taxon>Deinococcota</taxon>
        <taxon>Deinococci</taxon>
        <taxon>Deinococcales</taxon>
        <taxon>Deinococcaceae</taxon>
        <taxon>Deinococcus</taxon>
    </lineage>
</organism>
<comment type="caution">
    <text evidence="1">The sequence shown here is derived from an EMBL/GenBank/DDBJ whole genome shotgun (WGS) entry which is preliminary data.</text>
</comment>
<accession>A0A7X1NVK2</accession>
<dbReference type="AlphaFoldDB" id="A0A7X1NVK2"/>
<evidence type="ECO:0000313" key="1">
    <source>
        <dbReference type="EMBL" id="MPY66468.1"/>
    </source>
</evidence>
<proteinExistence type="predicted"/>